<accession>A0A2I0WTA9</accession>
<feature type="region of interest" description="Disordered" evidence="1">
    <location>
        <begin position="211"/>
        <end position="234"/>
    </location>
</feature>
<gene>
    <name evidence="2" type="ORF">MA16_Dca000238</name>
</gene>
<dbReference type="AlphaFoldDB" id="A0A2I0WTA9"/>
<reference evidence="2 3" key="2">
    <citation type="journal article" date="2017" name="Nature">
        <title>The Apostasia genome and the evolution of orchids.</title>
        <authorList>
            <person name="Zhang G.Q."/>
            <person name="Liu K.W."/>
            <person name="Li Z."/>
            <person name="Lohaus R."/>
            <person name="Hsiao Y.Y."/>
            <person name="Niu S.C."/>
            <person name="Wang J.Y."/>
            <person name="Lin Y.C."/>
            <person name="Xu Q."/>
            <person name="Chen L.J."/>
            <person name="Yoshida K."/>
            <person name="Fujiwara S."/>
            <person name="Wang Z.W."/>
            <person name="Zhang Y.Q."/>
            <person name="Mitsuda N."/>
            <person name="Wang M."/>
            <person name="Liu G.H."/>
            <person name="Pecoraro L."/>
            <person name="Huang H.X."/>
            <person name="Xiao X.J."/>
            <person name="Lin M."/>
            <person name="Wu X.Y."/>
            <person name="Wu W.L."/>
            <person name="Chen Y.Y."/>
            <person name="Chang S.B."/>
            <person name="Sakamoto S."/>
            <person name="Ohme-Takagi M."/>
            <person name="Yagi M."/>
            <person name="Zeng S.J."/>
            <person name="Shen C.Y."/>
            <person name="Yeh C.M."/>
            <person name="Luo Y.B."/>
            <person name="Tsai W.C."/>
            <person name="Van de Peer Y."/>
            <person name="Liu Z.J."/>
        </authorList>
    </citation>
    <scope>NUCLEOTIDE SEQUENCE [LARGE SCALE GENOMIC DNA]</scope>
    <source>
        <tissue evidence="2">The whole plant</tissue>
    </source>
</reference>
<reference evidence="2 3" key="1">
    <citation type="journal article" date="2016" name="Sci. Rep.">
        <title>The Dendrobium catenatum Lindl. genome sequence provides insights into polysaccharide synthase, floral development and adaptive evolution.</title>
        <authorList>
            <person name="Zhang G.Q."/>
            <person name="Xu Q."/>
            <person name="Bian C."/>
            <person name="Tsai W.C."/>
            <person name="Yeh C.M."/>
            <person name="Liu K.W."/>
            <person name="Yoshida K."/>
            <person name="Zhang L.S."/>
            <person name="Chang S.B."/>
            <person name="Chen F."/>
            <person name="Shi Y."/>
            <person name="Su Y.Y."/>
            <person name="Zhang Y.Q."/>
            <person name="Chen L.J."/>
            <person name="Yin Y."/>
            <person name="Lin M."/>
            <person name="Huang H."/>
            <person name="Deng H."/>
            <person name="Wang Z.W."/>
            <person name="Zhu S.L."/>
            <person name="Zhao X."/>
            <person name="Deng C."/>
            <person name="Niu S.C."/>
            <person name="Huang J."/>
            <person name="Wang M."/>
            <person name="Liu G.H."/>
            <person name="Yang H.J."/>
            <person name="Xiao X.J."/>
            <person name="Hsiao Y.Y."/>
            <person name="Wu W.L."/>
            <person name="Chen Y.Y."/>
            <person name="Mitsuda N."/>
            <person name="Ohme-Takagi M."/>
            <person name="Luo Y.B."/>
            <person name="Van de Peer Y."/>
            <person name="Liu Z.J."/>
        </authorList>
    </citation>
    <scope>NUCLEOTIDE SEQUENCE [LARGE SCALE GENOMIC DNA]</scope>
    <source>
        <tissue evidence="2">The whole plant</tissue>
    </source>
</reference>
<organism evidence="2 3">
    <name type="scientific">Dendrobium catenatum</name>
    <dbReference type="NCBI Taxonomy" id="906689"/>
    <lineage>
        <taxon>Eukaryota</taxon>
        <taxon>Viridiplantae</taxon>
        <taxon>Streptophyta</taxon>
        <taxon>Embryophyta</taxon>
        <taxon>Tracheophyta</taxon>
        <taxon>Spermatophyta</taxon>
        <taxon>Magnoliopsida</taxon>
        <taxon>Liliopsida</taxon>
        <taxon>Asparagales</taxon>
        <taxon>Orchidaceae</taxon>
        <taxon>Epidendroideae</taxon>
        <taxon>Malaxideae</taxon>
        <taxon>Dendrobiinae</taxon>
        <taxon>Dendrobium</taxon>
    </lineage>
</organism>
<proteinExistence type="predicted"/>
<evidence type="ECO:0000313" key="2">
    <source>
        <dbReference type="EMBL" id="PKU78894.1"/>
    </source>
</evidence>
<evidence type="ECO:0000313" key="3">
    <source>
        <dbReference type="Proteomes" id="UP000233837"/>
    </source>
</evidence>
<name>A0A2I0WTA9_9ASPA</name>
<protein>
    <submittedName>
        <fullName evidence="2">Uncharacterized protein</fullName>
    </submittedName>
</protein>
<dbReference type="EMBL" id="KZ502442">
    <property type="protein sequence ID" value="PKU78894.1"/>
    <property type="molecule type" value="Genomic_DNA"/>
</dbReference>
<evidence type="ECO:0000256" key="1">
    <source>
        <dbReference type="SAM" id="MobiDB-lite"/>
    </source>
</evidence>
<sequence>MTFLHCLALFVSKRRLPGPLFPDRGVLDGFSCLSYIRSNCYCHPIFSLIDFHDYWKKSQGESVREHSKEDSYHWSVKASLGGQRVIRGNGLTEHVARVSGLVRNARIIQHVLRTSIIPKADDRVNITPLLSMVTFLIMSNKPIDEAQLILDYLYGLYEIVHAEQKRKRNITFGHLVSYVMQKKYNLVHPDQEYEEPLFYNDASFRAIFKEDKSKSHASDTEEEVEDVPAPANEPNYQNLVERFDRLETHFEAQFQQQQSDIGFMKEQMNEINTNVMLLSSYYNFFCGVPPPPPPSDQGP</sequence>
<keyword evidence="3" id="KW-1185">Reference proteome</keyword>
<dbReference type="Proteomes" id="UP000233837">
    <property type="component" value="Unassembled WGS sequence"/>
</dbReference>